<evidence type="ECO:0000313" key="4">
    <source>
        <dbReference type="EMBL" id="MPM46061.1"/>
    </source>
</evidence>
<dbReference type="AlphaFoldDB" id="A0A645A1E8"/>
<feature type="domain" description="Phosphomevalonate dehydratase large subunit-like" evidence="3">
    <location>
        <begin position="1"/>
        <end position="388"/>
    </location>
</feature>
<evidence type="ECO:0000256" key="1">
    <source>
        <dbReference type="ARBA" id="ARBA00023004"/>
    </source>
</evidence>
<comment type="caution">
    <text evidence="4">The sequence shown here is derived from an EMBL/GenBank/DDBJ whole genome shotgun (WGS) entry which is preliminary data.</text>
</comment>
<dbReference type="PANTHER" id="PTHR36577:SF3">
    <property type="entry name" value="DUF521 DOMAIN PROTEIN (AFU_ORTHOLOGUE AFUA_6G00490)"/>
    <property type="match status" value="1"/>
</dbReference>
<keyword evidence="2" id="KW-0456">Lyase</keyword>
<sequence>MRLTERENSILRGAEGEGAALAMEILAGIGEAMEADVFVPVARAHVSLSNQEADLCFAEKMLAGGSRARICATVNPGFDIDYFGGGGFASDRDVKLTERCRAAYEEMGFILNFTCTPYLDGNLPRLGENVAFSESSATAFVNSVVGARSNPESAQSALCSAIVGLTPRYGLLLEENRRASVYVNVEREIADEFDFSLLGWAAAKKIGRDVPLFRGGFRASTEGLINLGAELNTAGRVPLFHVEGVTPEAEFARRGTGTIRELTVTDRELAEAEEKLLGTAAGAEGVILGCPHYSLSQICLVHRRLAGRKAGIPVWILTSAAVAAQISRLPMGKDLKESNVTVIGDTCVDQPCWGFLRGKRLLTDSPKCCYYTARRELNFSVMPLARCLDAALGKEAECNAG</sequence>
<name>A0A645A1E8_9ZZZZ</name>
<evidence type="ECO:0000259" key="3">
    <source>
        <dbReference type="Pfam" id="PF04412"/>
    </source>
</evidence>
<dbReference type="GO" id="GO:0016829">
    <property type="term" value="F:lyase activity"/>
    <property type="evidence" value="ECO:0007669"/>
    <property type="project" value="UniProtKB-KW"/>
</dbReference>
<evidence type="ECO:0000256" key="2">
    <source>
        <dbReference type="ARBA" id="ARBA00023239"/>
    </source>
</evidence>
<dbReference type="EMBL" id="VSSQ01011125">
    <property type="protein sequence ID" value="MPM46061.1"/>
    <property type="molecule type" value="Genomic_DNA"/>
</dbReference>
<proteinExistence type="predicted"/>
<dbReference type="PANTHER" id="PTHR36577">
    <property type="entry name" value="DUF521 DOMAIN PROTEIN (AFU_ORTHOLOGUE AFUA_6G00490)"/>
    <property type="match status" value="1"/>
</dbReference>
<reference evidence="4" key="1">
    <citation type="submission" date="2019-08" db="EMBL/GenBank/DDBJ databases">
        <authorList>
            <person name="Kucharzyk K."/>
            <person name="Murdoch R.W."/>
            <person name="Higgins S."/>
            <person name="Loffler F."/>
        </authorList>
    </citation>
    <scope>NUCLEOTIDE SEQUENCE</scope>
</reference>
<dbReference type="InterPro" id="IPR007506">
    <property type="entry name" value="PMDh-L-like_dom"/>
</dbReference>
<gene>
    <name evidence="4" type="ORF">SDC9_92755</name>
</gene>
<keyword evidence="1" id="KW-0408">Iron</keyword>
<accession>A0A645A1E8</accession>
<organism evidence="4">
    <name type="scientific">bioreactor metagenome</name>
    <dbReference type="NCBI Taxonomy" id="1076179"/>
    <lineage>
        <taxon>unclassified sequences</taxon>
        <taxon>metagenomes</taxon>
        <taxon>ecological metagenomes</taxon>
    </lineage>
</organism>
<dbReference type="Pfam" id="PF04412">
    <property type="entry name" value="AcnX"/>
    <property type="match status" value="1"/>
</dbReference>
<protein>
    <recommendedName>
        <fullName evidence="3">Phosphomevalonate dehydratase large subunit-like domain-containing protein</fullName>
    </recommendedName>
</protein>